<comment type="caution">
    <text evidence="3">The sequence shown here is derived from an EMBL/GenBank/DDBJ whole genome shotgun (WGS) entry which is preliminary data.</text>
</comment>
<evidence type="ECO:0000256" key="2">
    <source>
        <dbReference type="SAM" id="MobiDB-lite"/>
    </source>
</evidence>
<reference evidence="3 4" key="1">
    <citation type="journal article" date="2021" name="Nat. Commun.">
        <title>Genetic determinants of endophytism in the Arabidopsis root mycobiome.</title>
        <authorList>
            <person name="Mesny F."/>
            <person name="Miyauchi S."/>
            <person name="Thiergart T."/>
            <person name="Pickel B."/>
            <person name="Atanasova L."/>
            <person name="Karlsson M."/>
            <person name="Huettel B."/>
            <person name="Barry K.W."/>
            <person name="Haridas S."/>
            <person name="Chen C."/>
            <person name="Bauer D."/>
            <person name="Andreopoulos W."/>
            <person name="Pangilinan J."/>
            <person name="LaButti K."/>
            <person name="Riley R."/>
            <person name="Lipzen A."/>
            <person name="Clum A."/>
            <person name="Drula E."/>
            <person name="Henrissat B."/>
            <person name="Kohler A."/>
            <person name="Grigoriev I.V."/>
            <person name="Martin F.M."/>
            <person name="Hacquard S."/>
        </authorList>
    </citation>
    <scope>NUCLEOTIDE SEQUENCE [LARGE SCALE GENOMIC DNA]</scope>
    <source>
        <strain evidence="3 4">MPI-SDFR-AT-0080</strain>
    </source>
</reference>
<feature type="coiled-coil region" evidence="1">
    <location>
        <begin position="381"/>
        <end position="411"/>
    </location>
</feature>
<organism evidence="3 4">
    <name type="scientific">Macrophomina phaseolina</name>
    <dbReference type="NCBI Taxonomy" id="35725"/>
    <lineage>
        <taxon>Eukaryota</taxon>
        <taxon>Fungi</taxon>
        <taxon>Dikarya</taxon>
        <taxon>Ascomycota</taxon>
        <taxon>Pezizomycotina</taxon>
        <taxon>Dothideomycetes</taxon>
        <taxon>Dothideomycetes incertae sedis</taxon>
        <taxon>Botryosphaeriales</taxon>
        <taxon>Botryosphaeriaceae</taxon>
        <taxon>Macrophomina</taxon>
    </lineage>
</organism>
<dbReference type="EMBL" id="JAGTJR010000056">
    <property type="protein sequence ID" value="KAH7026778.1"/>
    <property type="molecule type" value="Genomic_DNA"/>
</dbReference>
<accession>A0ABQ8FTU6</accession>
<evidence type="ECO:0000256" key="1">
    <source>
        <dbReference type="SAM" id="Coils"/>
    </source>
</evidence>
<sequence>MPRRTPSSASNPFFQERSVVAQEDGADGSWCPCILSLTFDKADDDGNDPDKTGAPRQGIVTLQPQCQYPFKGHESRIPVSLRVPLENLKSVSRRFTTVGDMSPAITHHLSRKHSIRRRAQVLTLTLTISSPGSVIVPLTVSKLTPKTEDQKPIQAFQRLCRSTKIMIHTYVPEGTEIPEAMLDSIGRLAGQKGMLMSLPAGLASLYNGRGARETTWEVFDLPDELPPAYTPRPGQTKNSPDSPPKKRPTGYSKAIIPDPAGCISKTNSPTNLSAPAVSPLPTFPDASSKPKARPDESAKSPAPIAAAEGSFPSVVRDAVQNAVREMLPALLEATLLEMLPNVILPVVREQFPDVAEQYLEDEDIVGEAQFAVSEEKEDALIEIHEEKNKVLKEVLEEISEKRENAVNEVDEGVESGYMRLLQTEETARLSIHTPYSIKASMDYGL</sequence>
<feature type="region of interest" description="Disordered" evidence="2">
    <location>
        <begin position="220"/>
        <end position="305"/>
    </location>
</feature>
<evidence type="ECO:0000313" key="3">
    <source>
        <dbReference type="EMBL" id="KAH7026778.1"/>
    </source>
</evidence>
<feature type="compositionally biased region" description="Polar residues" evidence="2">
    <location>
        <begin position="264"/>
        <end position="273"/>
    </location>
</feature>
<evidence type="ECO:0000313" key="4">
    <source>
        <dbReference type="Proteomes" id="UP000774617"/>
    </source>
</evidence>
<keyword evidence="1" id="KW-0175">Coiled coil</keyword>
<dbReference type="Proteomes" id="UP000774617">
    <property type="component" value="Unassembled WGS sequence"/>
</dbReference>
<gene>
    <name evidence="3" type="ORF">B0J12DRAFT_746050</name>
</gene>
<name>A0ABQ8FTU6_9PEZI</name>
<protein>
    <submittedName>
        <fullName evidence="3">Uncharacterized protein</fullName>
    </submittedName>
</protein>
<proteinExistence type="predicted"/>
<keyword evidence="4" id="KW-1185">Reference proteome</keyword>